<dbReference type="EMBL" id="JAZHOF010000014">
    <property type="protein sequence ID" value="MEJ8574763.1"/>
    <property type="molecule type" value="Genomic_DNA"/>
</dbReference>
<evidence type="ECO:0000313" key="2">
    <source>
        <dbReference type="EMBL" id="MEJ8574763.1"/>
    </source>
</evidence>
<evidence type="ECO:0000256" key="1">
    <source>
        <dbReference type="SAM" id="MobiDB-lite"/>
    </source>
</evidence>
<evidence type="ECO:0000313" key="3">
    <source>
        <dbReference type="Proteomes" id="UP001378188"/>
    </source>
</evidence>
<gene>
    <name evidence="2" type="ORF">V3328_25025</name>
</gene>
<sequence>MTRRRTFTSAPTGRRAIRPGLLPGCPGAAPLHDHALLPWRFHPSLHAADGFL</sequence>
<keyword evidence="3" id="KW-1185">Reference proteome</keyword>
<dbReference type="Proteomes" id="UP001378188">
    <property type="component" value="Unassembled WGS sequence"/>
</dbReference>
<organism evidence="2 3">
    <name type="scientific">Microbaculum marinum</name>
    <dbReference type="NCBI Taxonomy" id="1764581"/>
    <lineage>
        <taxon>Bacteria</taxon>
        <taxon>Pseudomonadati</taxon>
        <taxon>Pseudomonadota</taxon>
        <taxon>Alphaproteobacteria</taxon>
        <taxon>Hyphomicrobiales</taxon>
        <taxon>Tepidamorphaceae</taxon>
        <taxon>Microbaculum</taxon>
    </lineage>
</organism>
<reference evidence="2 3" key="1">
    <citation type="submission" date="2024-02" db="EMBL/GenBank/DDBJ databases">
        <title>Genome analysis and characterization of Microbaculum marinisediminis sp. nov., isolated from marine sediment.</title>
        <authorList>
            <person name="Du Z.-J."/>
            <person name="Ye Y.-Q."/>
            <person name="Zhang Z.-R."/>
            <person name="Yuan S.-M."/>
            <person name="Zhang X.-Y."/>
        </authorList>
    </citation>
    <scope>NUCLEOTIDE SEQUENCE [LARGE SCALE GENOMIC DNA]</scope>
    <source>
        <strain evidence="2 3">SDUM1044001</strain>
    </source>
</reference>
<dbReference type="AlphaFoldDB" id="A0AAW9RWV2"/>
<name>A0AAW9RWV2_9HYPH</name>
<accession>A0AAW9RWV2</accession>
<feature type="region of interest" description="Disordered" evidence="1">
    <location>
        <begin position="1"/>
        <end position="21"/>
    </location>
</feature>
<comment type="caution">
    <text evidence="2">The sequence shown here is derived from an EMBL/GenBank/DDBJ whole genome shotgun (WGS) entry which is preliminary data.</text>
</comment>
<proteinExistence type="predicted"/>
<protein>
    <submittedName>
        <fullName evidence="2">Uncharacterized protein</fullName>
    </submittedName>
</protein>